<dbReference type="Proteomes" id="UP001328107">
    <property type="component" value="Unassembled WGS sequence"/>
</dbReference>
<evidence type="ECO:0000313" key="2">
    <source>
        <dbReference type="EMBL" id="GMR44016.1"/>
    </source>
</evidence>
<evidence type="ECO:0000313" key="3">
    <source>
        <dbReference type="Proteomes" id="UP001328107"/>
    </source>
</evidence>
<feature type="non-terminal residue" evidence="2">
    <location>
        <position position="145"/>
    </location>
</feature>
<dbReference type="EMBL" id="BTRK01000003">
    <property type="protein sequence ID" value="GMR44016.1"/>
    <property type="molecule type" value="Genomic_DNA"/>
</dbReference>
<keyword evidence="1" id="KW-0812">Transmembrane</keyword>
<gene>
    <name evidence="2" type="ORF">PMAYCL1PPCAC_14211</name>
</gene>
<keyword evidence="1" id="KW-0472">Membrane</keyword>
<proteinExistence type="predicted"/>
<organism evidence="2 3">
    <name type="scientific">Pristionchus mayeri</name>
    <dbReference type="NCBI Taxonomy" id="1317129"/>
    <lineage>
        <taxon>Eukaryota</taxon>
        <taxon>Metazoa</taxon>
        <taxon>Ecdysozoa</taxon>
        <taxon>Nematoda</taxon>
        <taxon>Chromadorea</taxon>
        <taxon>Rhabditida</taxon>
        <taxon>Rhabditina</taxon>
        <taxon>Diplogasteromorpha</taxon>
        <taxon>Diplogasteroidea</taxon>
        <taxon>Neodiplogasteridae</taxon>
        <taxon>Pristionchus</taxon>
    </lineage>
</organism>
<feature type="transmembrane region" description="Helical" evidence="1">
    <location>
        <begin position="105"/>
        <end position="130"/>
    </location>
</feature>
<sequence length="145" mass="16460">GHAATCDVLEASLVDIALDMGQPAVICIRVLTRRNKEFALSNPIPEVWSADEIRDAMLNYDNTVVCLHNRTTPSEYIIACRGVHCQLNIRKIDAIRRCSFILDEMMLVINVYCIAAAVISVAFFSTACYYEDKDLPRWLSWPCRF</sequence>
<name>A0AAN5CHF7_9BILA</name>
<evidence type="ECO:0000256" key="1">
    <source>
        <dbReference type="SAM" id="Phobius"/>
    </source>
</evidence>
<keyword evidence="3" id="KW-1185">Reference proteome</keyword>
<comment type="caution">
    <text evidence="2">The sequence shown here is derived from an EMBL/GenBank/DDBJ whole genome shotgun (WGS) entry which is preliminary data.</text>
</comment>
<keyword evidence="1" id="KW-1133">Transmembrane helix</keyword>
<protein>
    <submittedName>
        <fullName evidence="2">Uncharacterized protein</fullName>
    </submittedName>
</protein>
<reference evidence="3" key="1">
    <citation type="submission" date="2022-10" db="EMBL/GenBank/DDBJ databases">
        <title>Genome assembly of Pristionchus species.</title>
        <authorList>
            <person name="Yoshida K."/>
            <person name="Sommer R.J."/>
        </authorList>
    </citation>
    <scope>NUCLEOTIDE SEQUENCE [LARGE SCALE GENOMIC DNA]</scope>
    <source>
        <strain evidence="3">RS5460</strain>
    </source>
</reference>
<dbReference type="AlphaFoldDB" id="A0AAN5CHF7"/>
<accession>A0AAN5CHF7</accession>
<feature type="non-terminal residue" evidence="2">
    <location>
        <position position="1"/>
    </location>
</feature>